<evidence type="ECO:0000256" key="1">
    <source>
        <dbReference type="ARBA" id="ARBA00004651"/>
    </source>
</evidence>
<protein>
    <submittedName>
        <fullName evidence="7">Lipopolysaccharide export system permease protein</fullName>
    </submittedName>
</protein>
<keyword evidence="4 6" id="KW-1133">Transmembrane helix</keyword>
<keyword evidence="3 6" id="KW-0812">Transmembrane</keyword>
<reference evidence="8" key="1">
    <citation type="submission" date="2016-10" db="EMBL/GenBank/DDBJ databases">
        <authorList>
            <person name="Varghese N."/>
            <person name="Submissions S."/>
        </authorList>
    </citation>
    <scope>NUCLEOTIDE SEQUENCE [LARGE SCALE GENOMIC DNA]</scope>
    <source>
        <strain evidence="8">Gh-67</strain>
    </source>
</reference>
<keyword evidence="2" id="KW-1003">Cell membrane</keyword>
<sequence length="367" mass="42438">MTTFFHRYLKIIDRFIIGKYLGTFIFTMGIFMVISVVFDVSEKLDNFLNKHASLHDIVFRYYAGFIPFYLNMLSPLINFLAVIFFTAKMANQTEIVPILSGRASFNRFLRPYVIASSIIFVVSFFANVYLIPFTNRLKIDFENANGMMDNDPTKVEVHMQIDKHTFVYLANYDPTTHLGYNFIMEKFNGDTLREKLIAEQIQYDSLKRIWSLKQYSVKYVNGMKEQFITSNTPKDTVLDMHPSDFIVYDNVYQAMSLSDLNKNIDKEKLRRPEYLKAIYFEKYHRFVYPLSAFVLTLIGVSISSRKVRGGVGLPLGIGILLCFAYIILERFALVFSVKGGMTPLIAVFIPNIVFGILGYYLLLKAPK</sequence>
<feature type="transmembrane region" description="Helical" evidence="6">
    <location>
        <begin position="20"/>
        <end position="41"/>
    </location>
</feature>
<keyword evidence="8" id="KW-1185">Reference proteome</keyword>
<dbReference type="Proteomes" id="UP000199705">
    <property type="component" value="Unassembled WGS sequence"/>
</dbReference>
<feature type="transmembrane region" description="Helical" evidence="6">
    <location>
        <begin position="108"/>
        <end position="131"/>
    </location>
</feature>
<proteinExistence type="predicted"/>
<evidence type="ECO:0000256" key="5">
    <source>
        <dbReference type="ARBA" id="ARBA00023136"/>
    </source>
</evidence>
<gene>
    <name evidence="7" type="ORF">SAMN05192573_101121</name>
</gene>
<dbReference type="GO" id="GO:0015920">
    <property type="term" value="P:lipopolysaccharide transport"/>
    <property type="evidence" value="ECO:0007669"/>
    <property type="project" value="TreeGrafter"/>
</dbReference>
<organism evidence="7 8">
    <name type="scientific">Mucilaginibacter gossypii</name>
    <dbReference type="NCBI Taxonomy" id="551996"/>
    <lineage>
        <taxon>Bacteria</taxon>
        <taxon>Pseudomonadati</taxon>
        <taxon>Bacteroidota</taxon>
        <taxon>Sphingobacteriia</taxon>
        <taxon>Sphingobacteriales</taxon>
        <taxon>Sphingobacteriaceae</taxon>
        <taxon>Mucilaginibacter</taxon>
    </lineage>
</organism>
<evidence type="ECO:0000313" key="8">
    <source>
        <dbReference type="Proteomes" id="UP000199705"/>
    </source>
</evidence>
<evidence type="ECO:0000256" key="2">
    <source>
        <dbReference type="ARBA" id="ARBA00022475"/>
    </source>
</evidence>
<feature type="transmembrane region" description="Helical" evidence="6">
    <location>
        <begin position="61"/>
        <end position="87"/>
    </location>
</feature>
<comment type="subcellular location">
    <subcellularLocation>
        <location evidence="1">Cell membrane</location>
        <topology evidence="1">Multi-pass membrane protein</topology>
    </subcellularLocation>
</comment>
<feature type="transmembrane region" description="Helical" evidence="6">
    <location>
        <begin position="340"/>
        <end position="362"/>
    </location>
</feature>
<dbReference type="PANTHER" id="PTHR33529:SF8">
    <property type="entry name" value="PERMEASE, YJGP_YJGQ FAMILY"/>
    <property type="match status" value="1"/>
</dbReference>
<dbReference type="PANTHER" id="PTHR33529">
    <property type="entry name" value="SLR0882 PROTEIN-RELATED"/>
    <property type="match status" value="1"/>
</dbReference>
<dbReference type="RefSeq" id="WP_091162262.1">
    <property type="nucleotide sequence ID" value="NZ_FNCG01000001.1"/>
</dbReference>
<keyword evidence="5 6" id="KW-0472">Membrane</keyword>
<accession>A0A1G7N384</accession>
<evidence type="ECO:0000256" key="6">
    <source>
        <dbReference type="SAM" id="Phobius"/>
    </source>
</evidence>
<evidence type="ECO:0000256" key="4">
    <source>
        <dbReference type="ARBA" id="ARBA00022989"/>
    </source>
</evidence>
<dbReference type="STRING" id="551996.SAMN05192573_101121"/>
<evidence type="ECO:0000256" key="3">
    <source>
        <dbReference type="ARBA" id="ARBA00022692"/>
    </source>
</evidence>
<feature type="transmembrane region" description="Helical" evidence="6">
    <location>
        <begin position="286"/>
        <end position="304"/>
    </location>
</feature>
<name>A0A1G7N384_9SPHI</name>
<feature type="transmembrane region" description="Helical" evidence="6">
    <location>
        <begin position="311"/>
        <end position="328"/>
    </location>
</feature>
<evidence type="ECO:0000313" key="7">
    <source>
        <dbReference type="EMBL" id="SDF68464.1"/>
    </source>
</evidence>
<dbReference type="Pfam" id="PF03739">
    <property type="entry name" value="LptF_LptG"/>
    <property type="match status" value="1"/>
</dbReference>
<dbReference type="InterPro" id="IPR005495">
    <property type="entry name" value="LptG/LptF_permease"/>
</dbReference>
<dbReference type="EMBL" id="FNCG01000001">
    <property type="protein sequence ID" value="SDF68464.1"/>
    <property type="molecule type" value="Genomic_DNA"/>
</dbReference>
<dbReference type="GO" id="GO:0043190">
    <property type="term" value="C:ATP-binding cassette (ABC) transporter complex"/>
    <property type="evidence" value="ECO:0007669"/>
    <property type="project" value="TreeGrafter"/>
</dbReference>
<dbReference type="AlphaFoldDB" id="A0A1G7N384"/>